<feature type="compositionally biased region" description="Low complexity" evidence="1">
    <location>
        <begin position="604"/>
        <end position="622"/>
    </location>
</feature>
<dbReference type="EMBL" id="HBHC01001731">
    <property type="protein sequence ID" value="CAD9651308.1"/>
    <property type="molecule type" value="Transcribed_RNA"/>
</dbReference>
<organism evidence="3">
    <name type="scientific">Norrisiella sphaerica</name>
    <dbReference type="NCBI Taxonomy" id="552664"/>
    <lineage>
        <taxon>Eukaryota</taxon>
        <taxon>Sar</taxon>
        <taxon>Rhizaria</taxon>
        <taxon>Cercozoa</taxon>
        <taxon>Chlorarachniophyceae</taxon>
        <taxon>Norrisiella</taxon>
    </lineage>
</organism>
<feature type="compositionally biased region" description="Polar residues" evidence="1">
    <location>
        <begin position="563"/>
        <end position="577"/>
    </location>
</feature>
<protein>
    <recommendedName>
        <fullName evidence="4">PDZ domain-containing protein</fullName>
    </recommendedName>
</protein>
<accession>A0A7S2VUM6</accession>
<evidence type="ECO:0008006" key="4">
    <source>
        <dbReference type="Google" id="ProtNLM"/>
    </source>
</evidence>
<dbReference type="AlphaFoldDB" id="A0A7S2VUM6"/>
<feature type="compositionally biased region" description="Polar residues" evidence="1">
    <location>
        <begin position="885"/>
        <end position="894"/>
    </location>
</feature>
<feature type="compositionally biased region" description="Polar residues" evidence="1">
    <location>
        <begin position="776"/>
        <end position="785"/>
    </location>
</feature>
<evidence type="ECO:0000256" key="2">
    <source>
        <dbReference type="SAM" id="Phobius"/>
    </source>
</evidence>
<feature type="compositionally biased region" description="Basic and acidic residues" evidence="1">
    <location>
        <begin position="718"/>
        <end position="727"/>
    </location>
</feature>
<reference evidence="3" key="1">
    <citation type="submission" date="2021-01" db="EMBL/GenBank/DDBJ databases">
        <authorList>
            <person name="Corre E."/>
            <person name="Pelletier E."/>
            <person name="Niang G."/>
            <person name="Scheremetjew M."/>
            <person name="Finn R."/>
            <person name="Kale V."/>
            <person name="Holt S."/>
            <person name="Cochrane G."/>
            <person name="Meng A."/>
            <person name="Brown T."/>
            <person name="Cohen L."/>
        </authorList>
    </citation>
    <scope>NUCLEOTIDE SEQUENCE</scope>
    <source>
        <strain evidence="3">BC52</strain>
    </source>
</reference>
<feature type="compositionally biased region" description="Low complexity" evidence="1">
    <location>
        <begin position="895"/>
        <end position="913"/>
    </location>
</feature>
<keyword evidence="2" id="KW-1133">Transmembrane helix</keyword>
<feature type="compositionally biased region" description="Polar residues" evidence="1">
    <location>
        <begin position="813"/>
        <end position="826"/>
    </location>
</feature>
<feature type="transmembrane region" description="Helical" evidence="2">
    <location>
        <begin position="97"/>
        <end position="119"/>
    </location>
</feature>
<feature type="region of interest" description="Disordered" evidence="1">
    <location>
        <begin position="643"/>
        <end position="760"/>
    </location>
</feature>
<evidence type="ECO:0000256" key="1">
    <source>
        <dbReference type="SAM" id="MobiDB-lite"/>
    </source>
</evidence>
<feature type="transmembrane region" description="Helical" evidence="2">
    <location>
        <begin position="379"/>
        <end position="411"/>
    </location>
</feature>
<feature type="transmembrane region" description="Helical" evidence="2">
    <location>
        <begin position="347"/>
        <end position="367"/>
    </location>
</feature>
<evidence type="ECO:0000313" key="3">
    <source>
        <dbReference type="EMBL" id="CAD9651308.1"/>
    </source>
</evidence>
<name>A0A7S2VUM6_9EUKA</name>
<sequence>MYRTSLSLKDVHRFWRMVNLATFLQIGGKRSWPHLWKMLQWKTRRQHPWLSTVSAHPGDFLTSFKRLTILVTLLFNDMTVVFLLLEQDIKLPFCSGTTSQIILTTFLAFPVPYIISWVLQRAPPGYFFVDLSNEFSFHGCLPLALILLSDADATAPDEETVKQYEAEKRRNLMNEEKERNLGLHKNGDMSCTDPQDHSHLNQHDHSITLSARKEKKINGKAPEIGATIPEQEPIKAPNGPSDPVTNASDAPCVANAANVMKITTTKISMKRLKSTDLPEKGIVAITEKENCDFVPTTTSADFFIPVAAREVFDRNLAGAERKGVGCCGLRSKHDPRTINPDYTYHDAIAIGTCILIMWGCIFIQAVLSKKLQAQSIDFVIGWLLVFGQDFMARLCIIIAVQFLLFCPWFVYFNKCCKNDKNEESVDKKPTDIVVKFRPGKLGFDFKKRQVVHVMEGQAKELGIESDWQIISVDGVEVADDEDIDLKLQTAHKTLQNFTVRFIPKCGEEQMQKKLRMMERKMEDYASFKGVLHSVPMIPQSSDQRRVSNASLMPTENKGLEEVQTVTSSPQIWAQSGSLGSGQMKADDNNRRNWQNRYRSALIRSGRSTGSQSKGSSSSPGKPRSSEGAEFLDILCGNKKESDNFRYQRGKNSSSKRVARGRRVNLVSVTEERDSSLRAASPASPSDDLSDEKSPESGSLTPGRAMMRTLTQSKRRKVRDKEKMERVRSAIPTINETAANEKQREEKNTKKVAATPKVKSPTHQLLNRLCRKEFRAPSNSSTSIPKQASDSSSRLASRLGGREFNKSGERRSSNHWMSYSGNITQLSDSEDPAQKSIRSEKKYISEQGAGRESGEREVLTKKNDMSIIPSSPRPTPHPREQEENDSPSPDTSICHSTVSDKTSSSSSENSDQTTPTANGV</sequence>
<feature type="region of interest" description="Disordered" evidence="1">
    <location>
        <begin position="559"/>
        <end position="627"/>
    </location>
</feature>
<feature type="transmembrane region" description="Helical" evidence="2">
    <location>
        <begin position="67"/>
        <end position="85"/>
    </location>
</feature>
<feature type="compositionally biased region" description="Basic and acidic residues" evidence="1">
    <location>
        <begin position="799"/>
        <end position="811"/>
    </location>
</feature>
<feature type="compositionally biased region" description="Basic and acidic residues" evidence="1">
    <location>
        <begin position="738"/>
        <end position="748"/>
    </location>
</feature>
<feature type="compositionally biased region" description="Basic and acidic residues" evidence="1">
    <location>
        <begin position="851"/>
        <end position="863"/>
    </location>
</feature>
<keyword evidence="2" id="KW-0472">Membrane</keyword>
<proteinExistence type="predicted"/>
<feature type="region of interest" description="Disordered" evidence="1">
    <location>
        <begin position="772"/>
        <end position="919"/>
    </location>
</feature>
<feature type="compositionally biased region" description="Low complexity" evidence="1">
    <location>
        <begin position="787"/>
        <end position="798"/>
    </location>
</feature>
<keyword evidence="2" id="KW-0812">Transmembrane</keyword>
<feature type="compositionally biased region" description="Low complexity" evidence="1">
    <location>
        <begin position="676"/>
        <end position="686"/>
    </location>
</feature>
<gene>
    <name evidence="3" type="ORF">NSPH01132_LOCUS1038</name>
</gene>